<dbReference type="EC" id="5.2.1.8" evidence="6"/>
<keyword evidence="4 5" id="KW-0413">Isomerase</keyword>
<protein>
    <recommendedName>
        <fullName evidence="6">Peptidyl-prolyl cis-trans isomerase</fullName>
        <ecNumber evidence="6">5.2.1.8</ecNumber>
    </recommendedName>
</protein>
<evidence type="ECO:0000256" key="1">
    <source>
        <dbReference type="ARBA" id="ARBA00000971"/>
    </source>
</evidence>
<keyword evidence="7" id="KW-0732">Signal</keyword>
<dbReference type="EMBL" id="BMKK01000011">
    <property type="protein sequence ID" value="GGD75776.1"/>
    <property type="molecule type" value="Genomic_DNA"/>
</dbReference>
<dbReference type="Proteomes" id="UP000609064">
    <property type="component" value="Unassembled WGS sequence"/>
</dbReference>
<dbReference type="SUPFAM" id="SSF54534">
    <property type="entry name" value="FKBP-like"/>
    <property type="match status" value="2"/>
</dbReference>
<dbReference type="PANTHER" id="PTHR43811:SF19">
    <property type="entry name" value="39 KDA FK506-BINDING NUCLEAR PROTEIN"/>
    <property type="match status" value="1"/>
</dbReference>
<accession>A0A916Z614</accession>
<evidence type="ECO:0000256" key="3">
    <source>
        <dbReference type="ARBA" id="ARBA00023110"/>
    </source>
</evidence>
<feature type="signal peptide" evidence="7">
    <location>
        <begin position="1"/>
        <end position="20"/>
    </location>
</feature>
<feature type="chain" id="PRO_5036712541" description="Peptidyl-prolyl cis-trans isomerase" evidence="7">
    <location>
        <begin position="21"/>
        <end position="286"/>
    </location>
</feature>
<evidence type="ECO:0000256" key="6">
    <source>
        <dbReference type="RuleBase" id="RU003915"/>
    </source>
</evidence>
<dbReference type="PROSITE" id="PS50059">
    <property type="entry name" value="FKBP_PPIASE"/>
    <property type="match status" value="2"/>
</dbReference>
<comment type="similarity">
    <text evidence="2 6">Belongs to the FKBP-type PPIase family.</text>
</comment>
<feature type="domain" description="PPIase FKBP-type" evidence="8">
    <location>
        <begin position="202"/>
        <end position="286"/>
    </location>
</feature>
<proteinExistence type="inferred from homology"/>
<dbReference type="InterPro" id="IPR046357">
    <property type="entry name" value="PPIase_dom_sf"/>
</dbReference>
<dbReference type="GO" id="GO:0003755">
    <property type="term" value="F:peptidyl-prolyl cis-trans isomerase activity"/>
    <property type="evidence" value="ECO:0007669"/>
    <property type="project" value="UniProtKB-UniRule"/>
</dbReference>
<evidence type="ECO:0000256" key="5">
    <source>
        <dbReference type="PROSITE-ProRule" id="PRU00277"/>
    </source>
</evidence>
<evidence type="ECO:0000313" key="9">
    <source>
        <dbReference type="EMBL" id="GGD75776.1"/>
    </source>
</evidence>
<dbReference type="AlphaFoldDB" id="A0A916Z614"/>
<dbReference type="RefSeq" id="WP_188769599.1">
    <property type="nucleotide sequence ID" value="NZ_BMKK01000011.1"/>
</dbReference>
<feature type="domain" description="PPIase FKBP-type" evidence="8">
    <location>
        <begin position="72"/>
        <end position="160"/>
    </location>
</feature>
<dbReference type="PROSITE" id="PS51257">
    <property type="entry name" value="PROKAR_LIPOPROTEIN"/>
    <property type="match status" value="1"/>
</dbReference>
<reference evidence="9" key="2">
    <citation type="submission" date="2020-09" db="EMBL/GenBank/DDBJ databases">
        <authorList>
            <person name="Sun Q."/>
            <person name="Zhou Y."/>
        </authorList>
    </citation>
    <scope>NUCLEOTIDE SEQUENCE</scope>
    <source>
        <strain evidence="9">CGMCC 1.15958</strain>
    </source>
</reference>
<comment type="catalytic activity">
    <reaction evidence="1 5 6">
        <text>[protein]-peptidylproline (omega=180) = [protein]-peptidylproline (omega=0)</text>
        <dbReference type="Rhea" id="RHEA:16237"/>
        <dbReference type="Rhea" id="RHEA-COMP:10747"/>
        <dbReference type="Rhea" id="RHEA-COMP:10748"/>
        <dbReference type="ChEBI" id="CHEBI:83833"/>
        <dbReference type="ChEBI" id="CHEBI:83834"/>
        <dbReference type="EC" id="5.2.1.8"/>
    </reaction>
</comment>
<dbReference type="Pfam" id="PF00254">
    <property type="entry name" value="FKBP_C"/>
    <property type="match status" value="2"/>
</dbReference>
<reference evidence="9" key="1">
    <citation type="journal article" date="2014" name="Int. J. Syst. Evol. Microbiol.">
        <title>Complete genome sequence of Corynebacterium casei LMG S-19264T (=DSM 44701T), isolated from a smear-ripened cheese.</title>
        <authorList>
            <consortium name="US DOE Joint Genome Institute (JGI-PGF)"/>
            <person name="Walter F."/>
            <person name="Albersmeier A."/>
            <person name="Kalinowski J."/>
            <person name="Ruckert C."/>
        </authorList>
    </citation>
    <scope>NUCLEOTIDE SEQUENCE</scope>
    <source>
        <strain evidence="9">CGMCC 1.15958</strain>
    </source>
</reference>
<dbReference type="Gene3D" id="3.10.50.40">
    <property type="match status" value="2"/>
</dbReference>
<name>A0A916Z614_9BACT</name>
<comment type="caution">
    <text evidence="9">The sequence shown here is derived from an EMBL/GenBank/DDBJ whole genome shotgun (WGS) entry which is preliminary data.</text>
</comment>
<evidence type="ECO:0000256" key="4">
    <source>
        <dbReference type="ARBA" id="ARBA00023235"/>
    </source>
</evidence>
<organism evidence="9 10">
    <name type="scientific">Emticicia aquatilis</name>
    <dbReference type="NCBI Taxonomy" id="1537369"/>
    <lineage>
        <taxon>Bacteria</taxon>
        <taxon>Pseudomonadati</taxon>
        <taxon>Bacteroidota</taxon>
        <taxon>Cytophagia</taxon>
        <taxon>Cytophagales</taxon>
        <taxon>Leadbetterellaceae</taxon>
        <taxon>Emticicia</taxon>
    </lineage>
</organism>
<sequence length="286" mass="30398">MKKIAFLLVLVSLVVGSSCSKFLENDIEATNKKNAQEIADYISQKNLQMLSTTSGMKYSIDRVSLGRGAVIGDEVTFHYTLSLLNGIKVDSTSRINNAPAKITLGASNIIAGFLEALSLLKEGEKGTFLMPSILGFGSQSSASIPANSNLRLDLEIVKLRSEDQIIDEYVAATKLTLTEKTTTGLRFLRTLEAPGGTQLKAGLLATVKYTGYLAATGKQFDTGQINVALGDGAVVKGFEEGLLKMKVGEKATLVFPSSLGYGTSGSSTTIPPYAPLIFNVEIVSAK</sequence>
<keyword evidence="3 5" id="KW-0697">Rotamase</keyword>
<evidence type="ECO:0000259" key="8">
    <source>
        <dbReference type="PROSITE" id="PS50059"/>
    </source>
</evidence>
<gene>
    <name evidence="9" type="ORF">GCM10011514_44620</name>
</gene>
<keyword evidence="10" id="KW-1185">Reference proteome</keyword>
<dbReference type="PANTHER" id="PTHR43811">
    <property type="entry name" value="FKBP-TYPE PEPTIDYL-PROLYL CIS-TRANS ISOMERASE FKPA"/>
    <property type="match status" value="1"/>
</dbReference>
<evidence type="ECO:0000256" key="2">
    <source>
        <dbReference type="ARBA" id="ARBA00006577"/>
    </source>
</evidence>
<dbReference type="InterPro" id="IPR001179">
    <property type="entry name" value="PPIase_FKBP_dom"/>
</dbReference>
<evidence type="ECO:0000313" key="10">
    <source>
        <dbReference type="Proteomes" id="UP000609064"/>
    </source>
</evidence>
<evidence type="ECO:0000256" key="7">
    <source>
        <dbReference type="SAM" id="SignalP"/>
    </source>
</evidence>